<protein>
    <submittedName>
        <fullName evidence="1">Heterokaryon incompatibility protein</fullName>
    </submittedName>
</protein>
<comment type="caution">
    <text evidence="1">The sequence shown here is derived from an EMBL/GenBank/DDBJ whole genome shotgun (WGS) entry which is preliminary data.</text>
</comment>
<accession>A0ACB5SJF5</accession>
<organism evidence="1 2">
    <name type="scientific">Neofusicoccum parvum</name>
    <dbReference type="NCBI Taxonomy" id="310453"/>
    <lineage>
        <taxon>Eukaryota</taxon>
        <taxon>Fungi</taxon>
        <taxon>Dikarya</taxon>
        <taxon>Ascomycota</taxon>
        <taxon>Pezizomycotina</taxon>
        <taxon>Dothideomycetes</taxon>
        <taxon>Dothideomycetes incertae sedis</taxon>
        <taxon>Botryosphaeriales</taxon>
        <taxon>Botryosphaeriaceae</taxon>
        <taxon>Neofusicoccum</taxon>
    </lineage>
</organism>
<dbReference type="Proteomes" id="UP001165186">
    <property type="component" value="Unassembled WGS sequence"/>
</dbReference>
<proteinExistence type="predicted"/>
<gene>
    <name evidence="1" type="primary">g9504</name>
    <name evidence="1" type="ORF">NpPPO83_00009504</name>
</gene>
<name>A0ACB5SJF5_9PEZI</name>
<dbReference type="EMBL" id="BSXG01000113">
    <property type="protein sequence ID" value="GME44239.1"/>
    <property type="molecule type" value="Genomic_DNA"/>
</dbReference>
<sequence>MIHASVDDLQYEAVSYAWGDSTRVAELPIAEAQGHIALTKSLVKALPYLARASQTGLLWIDQICIHQADLQEREQQVALMGDVFRNSTKTLIWLDLDDDSGWVASDCLSAIRSYKTKDHPERSLEIKALTNRPDWKFATQEFTDTVLALRNCSWMSRAWVVQEYILS</sequence>
<keyword evidence="2" id="KW-1185">Reference proteome</keyword>
<evidence type="ECO:0000313" key="2">
    <source>
        <dbReference type="Proteomes" id="UP001165186"/>
    </source>
</evidence>
<evidence type="ECO:0000313" key="1">
    <source>
        <dbReference type="EMBL" id="GME44239.1"/>
    </source>
</evidence>
<reference evidence="1" key="1">
    <citation type="submission" date="2024-09" db="EMBL/GenBank/DDBJ databases">
        <title>Draft Genome Sequences of Neofusicoccum parvum.</title>
        <authorList>
            <person name="Ashida A."/>
            <person name="Camagna M."/>
            <person name="Tanaka A."/>
            <person name="Takemoto D."/>
        </authorList>
    </citation>
    <scope>NUCLEOTIDE SEQUENCE</scope>
    <source>
        <strain evidence="1">PPO83</strain>
    </source>
</reference>